<dbReference type="Proteomes" id="UP001156140">
    <property type="component" value="Unassembled WGS sequence"/>
</dbReference>
<evidence type="ECO:0000313" key="4">
    <source>
        <dbReference type="Proteomes" id="UP001156140"/>
    </source>
</evidence>
<proteinExistence type="predicted"/>
<comment type="caution">
    <text evidence="3">The sequence shown here is derived from an EMBL/GenBank/DDBJ whole genome shotgun (WGS) entry which is preliminary data.</text>
</comment>
<reference evidence="3" key="1">
    <citation type="submission" date="2022-03" db="EMBL/GenBank/DDBJ databases">
        <title>The complete genome sequence of a Methyloterrigena soli.</title>
        <authorList>
            <person name="Zi Z."/>
        </authorList>
    </citation>
    <scope>NUCLEOTIDE SEQUENCE</scope>
    <source>
        <strain evidence="3">M48</strain>
    </source>
</reference>
<dbReference type="RefSeq" id="WP_281735166.1">
    <property type="nucleotide sequence ID" value="NZ_JAKETQ010000001.1"/>
</dbReference>
<evidence type="ECO:0000313" key="3">
    <source>
        <dbReference type="EMBL" id="MCI0126191.1"/>
    </source>
</evidence>
<dbReference type="PANTHER" id="PTHR36453:SF1">
    <property type="entry name" value="RIGHT HANDED BETA HELIX DOMAIN-CONTAINING PROTEIN"/>
    <property type="match status" value="1"/>
</dbReference>
<dbReference type="InterPro" id="IPR007742">
    <property type="entry name" value="NosD_dom"/>
</dbReference>
<name>A0AA41UF78_9HYPH</name>
<dbReference type="InterPro" id="IPR011050">
    <property type="entry name" value="Pectin_lyase_fold/virulence"/>
</dbReference>
<dbReference type="NCBIfam" id="TIGR03808">
    <property type="entry name" value="RR_plus_rpt_1"/>
    <property type="match status" value="1"/>
</dbReference>
<sequence>MEKSAFSRRHLLASAAALGLAALSGRAFAAVMLDAAELGAIPGPDDQTGALQKAFDTAAAQARPLFLPPGTYRVTGLIVPDGLQLTGIPGQTILALSGGNTLLSASGRSNVTIQGIAFDGSGGGTGNAQSGLIDVQNSRAVTLTNLSLRNAAGNALALFASEGLVENCDIAEVSTAIFALDNTGLVITSNRIARCRNNGILVWRSASGSDGTIVTGNRIADVAFEAGGNGQNGNGINVFRAGEVIVANNHITGCAFSAVRLNATTNTQVTGNACIDSGETAIFSEFGFSGSVIANNVIDRAALGISIANLDSEGYLATCSGNIVRNILPSSPNNPDTTPCGIFAEADVAITGNGVDSVPGPGILAGWGPFLRNVLVNGNVVRNTQIGIAASVAEGAGSAQITGNTISGAETPLAGMAWTEMRSGDLAADAGRFANVSVAGNVVS</sequence>
<keyword evidence="4" id="KW-1185">Reference proteome</keyword>
<protein>
    <submittedName>
        <fullName evidence="3">TIGR03808 family TAT-translocated repetitive protein</fullName>
    </submittedName>
</protein>
<evidence type="ECO:0000256" key="1">
    <source>
        <dbReference type="SAM" id="SignalP"/>
    </source>
</evidence>
<dbReference type="Gene3D" id="2.160.20.10">
    <property type="entry name" value="Single-stranded right-handed beta-helix, Pectin lyase-like"/>
    <property type="match status" value="1"/>
</dbReference>
<dbReference type="Pfam" id="PF05048">
    <property type="entry name" value="NosD"/>
    <property type="match status" value="1"/>
</dbReference>
<dbReference type="InterPro" id="IPR022388">
    <property type="entry name" value="CHP03808"/>
</dbReference>
<gene>
    <name evidence="3" type="ORF">ML536_05065</name>
</gene>
<dbReference type="InterPro" id="IPR006311">
    <property type="entry name" value="TAT_signal"/>
</dbReference>
<organism evidence="3 4">
    <name type="scientific">Paradevosia shaoguanensis</name>
    <dbReference type="NCBI Taxonomy" id="1335043"/>
    <lineage>
        <taxon>Bacteria</taxon>
        <taxon>Pseudomonadati</taxon>
        <taxon>Pseudomonadota</taxon>
        <taxon>Alphaproteobacteria</taxon>
        <taxon>Hyphomicrobiales</taxon>
        <taxon>Devosiaceae</taxon>
        <taxon>Paradevosia</taxon>
    </lineage>
</organism>
<feature type="domain" description="Periplasmic copper-binding protein NosD beta helix" evidence="2">
    <location>
        <begin position="122"/>
        <end position="280"/>
    </location>
</feature>
<keyword evidence="1" id="KW-0732">Signal</keyword>
<dbReference type="PANTHER" id="PTHR36453">
    <property type="entry name" value="SECRETED PROTEIN-RELATED"/>
    <property type="match status" value="1"/>
</dbReference>
<feature type="chain" id="PRO_5041299926" evidence="1">
    <location>
        <begin position="30"/>
        <end position="444"/>
    </location>
</feature>
<dbReference type="SMART" id="SM00710">
    <property type="entry name" value="PbH1"/>
    <property type="match status" value="8"/>
</dbReference>
<dbReference type="InterPro" id="IPR006626">
    <property type="entry name" value="PbH1"/>
</dbReference>
<evidence type="ECO:0000259" key="2">
    <source>
        <dbReference type="Pfam" id="PF05048"/>
    </source>
</evidence>
<dbReference type="SUPFAM" id="SSF51126">
    <property type="entry name" value="Pectin lyase-like"/>
    <property type="match status" value="1"/>
</dbReference>
<dbReference type="EMBL" id="JALAZD010000001">
    <property type="protein sequence ID" value="MCI0126191.1"/>
    <property type="molecule type" value="Genomic_DNA"/>
</dbReference>
<accession>A0AA41UF78</accession>
<dbReference type="PROSITE" id="PS51318">
    <property type="entry name" value="TAT"/>
    <property type="match status" value="1"/>
</dbReference>
<dbReference type="InterPro" id="IPR012334">
    <property type="entry name" value="Pectin_lyas_fold"/>
</dbReference>
<feature type="signal peptide" evidence="1">
    <location>
        <begin position="1"/>
        <end position="29"/>
    </location>
</feature>
<dbReference type="AlphaFoldDB" id="A0AA41UF78"/>